<dbReference type="InterPro" id="IPR011053">
    <property type="entry name" value="Single_hybrid_motif"/>
</dbReference>
<comment type="caution">
    <text evidence="2">The sequence shown here is derived from an EMBL/GenBank/DDBJ whole genome shotgun (WGS) entry which is preliminary data.</text>
</comment>
<dbReference type="RefSeq" id="WP_157299477.1">
    <property type="nucleotide sequence ID" value="NZ_BAAAZB010000010.1"/>
</dbReference>
<accession>A0A6N8J7F2</accession>
<protein>
    <submittedName>
        <fullName evidence="2">HlyD family efflux transporter periplasmic adaptor subunit</fullName>
    </submittedName>
</protein>
<dbReference type="SUPFAM" id="SSF51230">
    <property type="entry name" value="Single hybrid motif"/>
    <property type="match status" value="1"/>
</dbReference>
<name>A0A6N8J7F2_9BACT</name>
<dbReference type="PANTHER" id="PTHR30469">
    <property type="entry name" value="MULTIDRUG RESISTANCE PROTEIN MDTA"/>
    <property type="match status" value="1"/>
</dbReference>
<keyword evidence="1" id="KW-0732">Signal</keyword>
<dbReference type="GO" id="GO:0015562">
    <property type="term" value="F:efflux transmembrane transporter activity"/>
    <property type="evidence" value="ECO:0007669"/>
    <property type="project" value="TreeGrafter"/>
</dbReference>
<keyword evidence="3" id="KW-1185">Reference proteome</keyword>
<dbReference type="EMBL" id="WRXO01000002">
    <property type="protein sequence ID" value="MVT40844.1"/>
    <property type="molecule type" value="Genomic_DNA"/>
</dbReference>
<evidence type="ECO:0000256" key="1">
    <source>
        <dbReference type="SAM" id="SignalP"/>
    </source>
</evidence>
<gene>
    <name evidence="2" type="ORF">GO495_09665</name>
</gene>
<dbReference type="Proteomes" id="UP000468388">
    <property type="component" value="Unassembled WGS sequence"/>
</dbReference>
<dbReference type="GO" id="GO:1990281">
    <property type="term" value="C:efflux pump complex"/>
    <property type="evidence" value="ECO:0007669"/>
    <property type="project" value="TreeGrafter"/>
</dbReference>
<feature type="chain" id="PRO_5026982770" evidence="1">
    <location>
        <begin position="19"/>
        <end position="299"/>
    </location>
</feature>
<evidence type="ECO:0000313" key="2">
    <source>
        <dbReference type="EMBL" id="MVT40844.1"/>
    </source>
</evidence>
<proteinExistence type="predicted"/>
<reference evidence="2 3" key="1">
    <citation type="submission" date="2019-12" db="EMBL/GenBank/DDBJ databases">
        <title>The draft genomic sequence of strain Chitinophaga oryziterrae JCM 16595.</title>
        <authorList>
            <person name="Zhang X."/>
        </authorList>
    </citation>
    <scope>NUCLEOTIDE SEQUENCE [LARGE SCALE GENOMIC DNA]</scope>
    <source>
        <strain evidence="2 3">JCM 16595</strain>
    </source>
</reference>
<dbReference type="PROSITE" id="PS51257">
    <property type="entry name" value="PROKAR_LIPOPROTEIN"/>
    <property type="match status" value="1"/>
</dbReference>
<evidence type="ECO:0000313" key="3">
    <source>
        <dbReference type="Proteomes" id="UP000468388"/>
    </source>
</evidence>
<dbReference type="Gene3D" id="2.40.420.20">
    <property type="match status" value="1"/>
</dbReference>
<dbReference type="AlphaFoldDB" id="A0A6N8J7F2"/>
<feature type="signal peptide" evidence="1">
    <location>
        <begin position="1"/>
        <end position="18"/>
    </location>
</feature>
<organism evidence="2 3">
    <name type="scientific">Chitinophaga oryziterrae</name>
    <dbReference type="NCBI Taxonomy" id="1031224"/>
    <lineage>
        <taxon>Bacteria</taxon>
        <taxon>Pseudomonadati</taxon>
        <taxon>Bacteroidota</taxon>
        <taxon>Chitinophagia</taxon>
        <taxon>Chitinophagales</taxon>
        <taxon>Chitinophagaceae</taxon>
        <taxon>Chitinophaga</taxon>
    </lineage>
</organism>
<sequence>MRQRVMILLLLITSCKQAATEDATTEIQTPVSVINISRGPMQEYIELNATSTFLLKSYIKANATGYLQSTNIHLGQPVHRGQLLFTVKTKEAVSIGNAVNALDSSFKFSGTNSIKASVDGYITSLDHQPGDYVQDGEQLATISNNFVFLMNMPYELHNAVINHHTVDIVLPGGEKITGTISAAMPTVDSAAQTQSIIITMDGNKTIPENLVVKVNIPTISKTDVITLPKSTVLADETQTEFWVMKLMNDSTAVKVPVKKGIETKDRIEIISPVFSDNDKILITGNYGLEDTAKVKIINP</sequence>
<dbReference type="OrthoDB" id="1435302at2"/>
<dbReference type="Gene3D" id="2.40.50.100">
    <property type="match status" value="1"/>
</dbReference>